<comment type="caution">
    <text evidence="2">The sequence shown here is derived from an EMBL/GenBank/DDBJ whole genome shotgun (WGS) entry which is preliminary data.</text>
</comment>
<dbReference type="SUPFAM" id="SSF141130">
    <property type="entry name" value="Acetamidase/Formamidase-like"/>
    <property type="match status" value="1"/>
</dbReference>
<sequence length="318" mass="35096">MSTIHMLKPDIHTLHGFFSRELEPALYIQPGDTVIYQTLDAGWGLEKRSAPGQPRTKFTERKAERQEREFGHALMGPVHIHGAKPGGTLEVQINEILPGSWGWTSAGGFPSYWNEKLGMADCEEVLLDFELDTRAMIARSQFGNFKYSVGLKPFMGIMGMPPPEKGQHSTFVPRPYGGNLDCKELTAGSTLYLPISVDGGLFSTGDGHAAQGDGEVSGPALECPMEKVSLTFQVHDDMPLTMPRAKTNTGWITMGLHEDLDEAMWIALSGMLDLMTELYSISRTEAYAYATLVVDLRVTQIVNIVKGVHAYLPFDAMR</sequence>
<accession>A0A0M1P5Y0</accession>
<gene>
    <name evidence="2" type="ORF">AM231_11655</name>
</gene>
<keyword evidence="3" id="KW-1185">Reference proteome</keyword>
<organism evidence="2 3">
    <name type="scientific">Paenibacillus solani</name>
    <dbReference type="NCBI Taxonomy" id="1705565"/>
    <lineage>
        <taxon>Bacteria</taxon>
        <taxon>Bacillati</taxon>
        <taxon>Bacillota</taxon>
        <taxon>Bacilli</taxon>
        <taxon>Bacillales</taxon>
        <taxon>Paenibacillaceae</taxon>
        <taxon>Paenibacillus</taxon>
    </lineage>
</organism>
<dbReference type="AlphaFoldDB" id="A0A0M1P5Y0"/>
<dbReference type="Proteomes" id="UP000036932">
    <property type="component" value="Unassembled WGS sequence"/>
</dbReference>
<feature type="region of interest" description="Disordered" evidence="1">
    <location>
        <begin position="46"/>
        <end position="65"/>
    </location>
</feature>
<evidence type="ECO:0000313" key="2">
    <source>
        <dbReference type="EMBL" id="KOR89720.1"/>
    </source>
</evidence>
<dbReference type="RefSeq" id="WP_054402752.1">
    <property type="nucleotide sequence ID" value="NZ_LIUT01000001.1"/>
</dbReference>
<dbReference type="OrthoDB" id="9811740at2"/>
<name>A0A0M1P5Y0_9BACL</name>
<dbReference type="PATRIC" id="fig|1705565.3.peg.4340"/>
<dbReference type="GO" id="GO:0016811">
    <property type="term" value="F:hydrolase activity, acting on carbon-nitrogen (but not peptide) bonds, in linear amides"/>
    <property type="evidence" value="ECO:0007669"/>
    <property type="project" value="InterPro"/>
</dbReference>
<dbReference type="Gene3D" id="2.60.120.580">
    <property type="entry name" value="Acetamidase/Formamidase-like domains"/>
    <property type="match status" value="2"/>
</dbReference>
<protein>
    <submittedName>
        <fullName evidence="2">Acetamidase</fullName>
    </submittedName>
</protein>
<dbReference type="PANTHER" id="PTHR31891:SF1">
    <property type="entry name" value="FORMAMIDASE C869.04-RELATED"/>
    <property type="match status" value="1"/>
</dbReference>
<reference evidence="3" key="1">
    <citation type="submission" date="2015-08" db="EMBL/GenBank/DDBJ databases">
        <title>Genome sequencing project for genomic taxonomy and phylogenomics of Bacillus-like bacteria.</title>
        <authorList>
            <person name="Liu B."/>
            <person name="Wang J."/>
            <person name="Zhu Y."/>
            <person name="Liu G."/>
            <person name="Chen Q."/>
            <person name="Chen Z."/>
            <person name="Lan J."/>
            <person name="Che J."/>
            <person name="Ge C."/>
            <person name="Shi H."/>
            <person name="Pan Z."/>
            <person name="Liu X."/>
        </authorList>
    </citation>
    <scope>NUCLEOTIDE SEQUENCE [LARGE SCALE GENOMIC DNA]</scope>
    <source>
        <strain evidence="3">FJAT-22460</strain>
    </source>
</reference>
<evidence type="ECO:0000256" key="1">
    <source>
        <dbReference type="SAM" id="MobiDB-lite"/>
    </source>
</evidence>
<dbReference type="EMBL" id="LIUT01000001">
    <property type="protein sequence ID" value="KOR89720.1"/>
    <property type="molecule type" value="Genomic_DNA"/>
</dbReference>
<evidence type="ECO:0000313" key="3">
    <source>
        <dbReference type="Proteomes" id="UP000036932"/>
    </source>
</evidence>
<proteinExistence type="predicted"/>
<dbReference type="InterPro" id="IPR004304">
    <property type="entry name" value="FmdA_AmdA"/>
</dbReference>
<dbReference type="Gene3D" id="3.10.28.20">
    <property type="entry name" value="Acetamidase/Formamidase-like domains"/>
    <property type="match status" value="1"/>
</dbReference>
<dbReference type="Pfam" id="PF03069">
    <property type="entry name" value="FmdA_AmdA"/>
    <property type="match status" value="1"/>
</dbReference>
<dbReference type="PANTHER" id="PTHR31891">
    <property type="entry name" value="FORMAMIDASE C869.04-RELATED"/>
    <property type="match status" value="1"/>
</dbReference>